<dbReference type="InterPro" id="IPR002110">
    <property type="entry name" value="Ankyrin_rpt"/>
</dbReference>
<accession>A0A2P1P7S8</accession>
<dbReference type="EMBL" id="CP027845">
    <property type="protein sequence ID" value="AVP87329.1"/>
    <property type="molecule type" value="Genomic_DNA"/>
</dbReference>
<dbReference type="RefSeq" id="WP_106874196.1">
    <property type="nucleotide sequence ID" value="NZ_CP027845.1"/>
</dbReference>
<gene>
    <name evidence="4" type="ORF">phytr_3780</name>
</gene>
<name>A0A2P1P7S8_9RICK</name>
<evidence type="ECO:0000313" key="4">
    <source>
        <dbReference type="EMBL" id="AVP87329.1"/>
    </source>
</evidence>
<evidence type="ECO:0000313" key="5">
    <source>
        <dbReference type="Proteomes" id="UP000241762"/>
    </source>
</evidence>
<keyword evidence="5" id="KW-1185">Reference proteome</keyword>
<keyword evidence="2 3" id="KW-0040">ANK repeat</keyword>
<dbReference type="PANTHER" id="PTHR24171">
    <property type="entry name" value="ANKYRIN REPEAT DOMAIN-CONTAINING PROTEIN 39-RELATED"/>
    <property type="match status" value="1"/>
</dbReference>
<dbReference type="SUPFAM" id="SSF48403">
    <property type="entry name" value="Ankyrin repeat"/>
    <property type="match status" value="1"/>
</dbReference>
<evidence type="ECO:0000256" key="3">
    <source>
        <dbReference type="PROSITE-ProRule" id="PRU00023"/>
    </source>
</evidence>
<dbReference type="PRINTS" id="PR01415">
    <property type="entry name" value="ANKYRIN"/>
</dbReference>
<feature type="repeat" description="ANK" evidence="3">
    <location>
        <begin position="63"/>
        <end position="95"/>
    </location>
</feature>
<reference evidence="4 5" key="1">
    <citation type="submission" date="2018-03" db="EMBL/GenBank/DDBJ databases">
        <title>A gene transfer event suggests a long-term partnership between eustigmatophyte algae and a novel lineage of endosymbiotic bacteria.</title>
        <authorList>
            <person name="Yurchenko T."/>
            <person name="Sevcikova T."/>
            <person name="Pribyl P."/>
            <person name="El Karkouri K."/>
            <person name="Klimes V."/>
            <person name="Amaral R."/>
            <person name="Zbrankova V."/>
            <person name="Kim E."/>
            <person name="Raoult D."/>
            <person name="Santos L.M.A."/>
            <person name="Elias M."/>
        </authorList>
    </citation>
    <scope>NUCLEOTIDE SEQUENCE [LARGE SCALE GENOMIC DNA]</scope>
    <source>
        <strain evidence="4">CCALA 838</strain>
    </source>
</reference>
<dbReference type="PROSITE" id="PS50088">
    <property type="entry name" value="ANK_REPEAT"/>
    <property type="match status" value="2"/>
</dbReference>
<dbReference type="Proteomes" id="UP000241762">
    <property type="component" value="Chromosome"/>
</dbReference>
<dbReference type="InterPro" id="IPR036770">
    <property type="entry name" value="Ankyrin_rpt-contain_sf"/>
</dbReference>
<feature type="repeat" description="ANK" evidence="3">
    <location>
        <begin position="96"/>
        <end position="127"/>
    </location>
</feature>
<dbReference type="Gene3D" id="1.25.40.20">
    <property type="entry name" value="Ankyrin repeat-containing domain"/>
    <property type="match status" value="1"/>
</dbReference>
<sequence length="127" mass="14112">MSENGSNLIEYIFTSIKTSAVRQLNFIRRCFLKDIFAAVNNNDIALVQKLLRLGASPNKSDQDGRTPLHHAALKGHAEIAKILLEAGADPNAKDPLDYTPLHFASQQGHQVIIKLFTEYNNNISIKV</sequence>
<evidence type="ECO:0000256" key="1">
    <source>
        <dbReference type="ARBA" id="ARBA00022737"/>
    </source>
</evidence>
<dbReference type="OrthoDB" id="7837736at2"/>
<dbReference type="KEGG" id="ptc:phytr_3780"/>
<proteinExistence type="predicted"/>
<dbReference type="Pfam" id="PF12796">
    <property type="entry name" value="Ank_2"/>
    <property type="match status" value="1"/>
</dbReference>
<dbReference type="AlphaFoldDB" id="A0A2P1P7S8"/>
<dbReference type="PROSITE" id="PS50297">
    <property type="entry name" value="ANK_REP_REGION"/>
    <property type="match status" value="2"/>
</dbReference>
<dbReference type="SMART" id="SM00248">
    <property type="entry name" value="ANK"/>
    <property type="match status" value="3"/>
</dbReference>
<evidence type="ECO:0000256" key="2">
    <source>
        <dbReference type="ARBA" id="ARBA00023043"/>
    </source>
</evidence>
<keyword evidence="1" id="KW-0677">Repeat</keyword>
<protein>
    <submittedName>
        <fullName evidence="4">Ankyrin repeat-containing protein</fullName>
    </submittedName>
</protein>
<organism evidence="4 5">
    <name type="scientific">Candidatus Phycorickettsia trachydisci</name>
    <dbReference type="NCBI Taxonomy" id="2115978"/>
    <lineage>
        <taxon>Bacteria</taxon>
        <taxon>Pseudomonadati</taxon>
        <taxon>Pseudomonadota</taxon>
        <taxon>Alphaproteobacteria</taxon>
        <taxon>Rickettsiales</taxon>
        <taxon>Rickettsiaceae</taxon>
        <taxon>Candidatus Phycorickettsia</taxon>
    </lineage>
</organism>